<dbReference type="EMBL" id="SRRZ01000136">
    <property type="protein sequence ID" value="NQE37547.1"/>
    <property type="molecule type" value="Genomic_DNA"/>
</dbReference>
<reference evidence="1 2" key="1">
    <citation type="journal article" date="2020" name="Sci. Rep.">
        <title>A novel cyanobacterial geosmin producer, revising GeoA distribution and dispersion patterns in Bacteria.</title>
        <authorList>
            <person name="Churro C."/>
            <person name="Semedo-Aguiar A.P."/>
            <person name="Silva A.D."/>
            <person name="Pereira-Leal J.B."/>
            <person name="Leite R.B."/>
        </authorList>
    </citation>
    <scope>NUCLEOTIDE SEQUENCE [LARGE SCALE GENOMIC DNA]</scope>
    <source>
        <strain evidence="1 2">IPMA8</strain>
    </source>
</reference>
<evidence type="ECO:0000313" key="1">
    <source>
        <dbReference type="EMBL" id="NQE37547.1"/>
    </source>
</evidence>
<organism evidence="1 2">
    <name type="scientific">Microcoleus asticus IPMA8</name>
    <dbReference type="NCBI Taxonomy" id="2563858"/>
    <lineage>
        <taxon>Bacteria</taxon>
        <taxon>Bacillati</taxon>
        <taxon>Cyanobacteriota</taxon>
        <taxon>Cyanophyceae</taxon>
        <taxon>Oscillatoriophycideae</taxon>
        <taxon>Oscillatoriales</taxon>
        <taxon>Microcoleaceae</taxon>
        <taxon>Microcoleus</taxon>
        <taxon>Microcoleus asticus</taxon>
    </lineage>
</organism>
<name>A0ABX2D6I0_9CYAN</name>
<sequence>MSKPLFHLDADTSIKALQAALLSRSHDVTRTPTEWMALGFRGASHFCECVKKELK</sequence>
<keyword evidence="2" id="KW-1185">Reference proteome</keyword>
<proteinExistence type="predicted"/>
<protein>
    <submittedName>
        <fullName evidence="1">Uncharacterized protein</fullName>
    </submittedName>
</protein>
<evidence type="ECO:0000313" key="2">
    <source>
        <dbReference type="Proteomes" id="UP000702425"/>
    </source>
</evidence>
<comment type="caution">
    <text evidence="1">The sequence shown here is derived from an EMBL/GenBank/DDBJ whole genome shotgun (WGS) entry which is preliminary data.</text>
</comment>
<gene>
    <name evidence="1" type="ORF">E5S67_05320</name>
</gene>
<dbReference type="RefSeq" id="WP_172191667.1">
    <property type="nucleotide sequence ID" value="NZ_CAWPPK010000042.1"/>
</dbReference>
<accession>A0ABX2D6I0</accession>
<dbReference type="Proteomes" id="UP000702425">
    <property type="component" value="Unassembled WGS sequence"/>
</dbReference>